<feature type="binding site" evidence="16">
    <location>
        <position position="111"/>
    </location>
    <ligand>
        <name>Mn(2+)</name>
        <dbReference type="ChEBI" id="CHEBI:29035"/>
    </ligand>
</feature>
<evidence type="ECO:0000256" key="13">
    <source>
        <dbReference type="ARBA" id="ARBA00023294"/>
    </source>
</evidence>
<accession>A0A2P6RKR6</accession>
<evidence type="ECO:0000259" key="19">
    <source>
        <dbReference type="SMART" id="SM00835"/>
    </source>
</evidence>
<evidence type="ECO:0000256" key="1">
    <source>
        <dbReference type="ARBA" id="ARBA00004191"/>
    </source>
</evidence>
<dbReference type="Pfam" id="PF00190">
    <property type="entry name" value="Cupin_1"/>
    <property type="match status" value="1"/>
</dbReference>
<evidence type="ECO:0000256" key="9">
    <source>
        <dbReference type="ARBA" id="ARBA00023157"/>
    </source>
</evidence>
<dbReference type="FunFam" id="2.60.120.10:FF:000047">
    <property type="entry name" value="Auxin-binding protein ABP19a"/>
    <property type="match status" value="1"/>
</dbReference>
<keyword evidence="4" id="KW-0134">Cell wall</keyword>
<dbReference type="GO" id="GO:0030145">
    <property type="term" value="F:manganese ion binding"/>
    <property type="evidence" value="ECO:0007669"/>
    <property type="project" value="UniProtKB-UniRule"/>
</dbReference>
<evidence type="ECO:0000256" key="15">
    <source>
        <dbReference type="PIRSR" id="PIRSR601929-1"/>
    </source>
</evidence>
<dbReference type="Gramene" id="PRQ47028">
    <property type="protein sequence ID" value="PRQ47028"/>
    <property type="gene ID" value="RchiOBHm_Chr2g0095301"/>
</dbReference>
<evidence type="ECO:0000256" key="5">
    <source>
        <dbReference type="ARBA" id="ARBA00022523"/>
    </source>
</evidence>
<keyword evidence="12 15" id="KW-0464">Manganese</keyword>
<gene>
    <name evidence="20" type="ORF">RchiOBHm_Chr2g0095301</name>
</gene>
<comment type="subcellular location">
    <subcellularLocation>
        <location evidence="1">Secreted</location>
        <location evidence="1">Cell wall</location>
    </subcellularLocation>
    <subcellularLocation>
        <location evidence="2 18">Secreted</location>
        <location evidence="2 18">Extracellular space</location>
        <location evidence="2 18">Apoplast</location>
    </subcellularLocation>
</comment>
<dbReference type="GO" id="GO:0048046">
    <property type="term" value="C:apoplast"/>
    <property type="evidence" value="ECO:0007669"/>
    <property type="project" value="UniProtKB-SubCell"/>
</dbReference>
<keyword evidence="6 18" id="KW-0964">Secreted</keyword>
<comment type="similarity">
    <text evidence="3 18">Belongs to the germin family.</text>
</comment>
<keyword evidence="7 15" id="KW-0479">Metal-binding</keyword>
<keyword evidence="13" id="KW-0927">Auxin signaling pathway</keyword>
<dbReference type="Gene3D" id="2.60.120.10">
    <property type="entry name" value="Jelly Rolls"/>
    <property type="match status" value="1"/>
</dbReference>
<feature type="domain" description="Cupin type-1" evidence="19">
    <location>
        <begin position="61"/>
        <end position="196"/>
    </location>
</feature>
<dbReference type="PANTHER" id="PTHR31238">
    <property type="entry name" value="GERMIN-LIKE PROTEIN SUBFAMILY 3 MEMBER 3"/>
    <property type="match status" value="1"/>
</dbReference>
<evidence type="ECO:0000256" key="18">
    <source>
        <dbReference type="RuleBase" id="RU366015"/>
    </source>
</evidence>
<evidence type="ECO:0000256" key="12">
    <source>
        <dbReference type="ARBA" id="ARBA00023211"/>
    </source>
</evidence>
<dbReference type="AlphaFoldDB" id="A0A2P6RKR6"/>
<dbReference type="SUPFAM" id="SSF51182">
    <property type="entry name" value="RmlC-like cupins"/>
    <property type="match status" value="1"/>
</dbReference>
<dbReference type="SMART" id="SM00835">
    <property type="entry name" value="Cupin_1"/>
    <property type="match status" value="1"/>
</dbReference>
<feature type="binding site" evidence="15">
    <location>
        <position position="111"/>
    </location>
    <ligand>
        <name>oxalate</name>
        <dbReference type="ChEBI" id="CHEBI:30623"/>
    </ligand>
</feature>
<organism evidence="20 21">
    <name type="scientific">Rosa chinensis</name>
    <name type="common">China rose</name>
    <dbReference type="NCBI Taxonomy" id="74649"/>
    <lineage>
        <taxon>Eukaryota</taxon>
        <taxon>Viridiplantae</taxon>
        <taxon>Streptophyta</taxon>
        <taxon>Embryophyta</taxon>
        <taxon>Tracheophyta</taxon>
        <taxon>Spermatophyta</taxon>
        <taxon>Magnoliopsida</taxon>
        <taxon>eudicotyledons</taxon>
        <taxon>Gunneridae</taxon>
        <taxon>Pentapetalae</taxon>
        <taxon>rosids</taxon>
        <taxon>fabids</taxon>
        <taxon>Rosales</taxon>
        <taxon>Rosaceae</taxon>
        <taxon>Rosoideae</taxon>
        <taxon>Rosoideae incertae sedis</taxon>
        <taxon>Rosa</taxon>
    </lineage>
</organism>
<keyword evidence="11" id="KW-0325">Glycoprotein</keyword>
<evidence type="ECO:0000256" key="3">
    <source>
        <dbReference type="ARBA" id="ARBA00007456"/>
    </source>
</evidence>
<dbReference type="GO" id="GO:0009734">
    <property type="term" value="P:auxin-activated signaling pathway"/>
    <property type="evidence" value="ECO:0007669"/>
    <property type="project" value="UniProtKB-KW"/>
</dbReference>
<feature type="binding site" evidence="15">
    <location>
        <position position="116"/>
    </location>
    <ligand>
        <name>oxalate</name>
        <dbReference type="ChEBI" id="CHEBI:30623"/>
    </ligand>
</feature>
<keyword evidence="5 18" id="KW-0052">Apoplast</keyword>
<evidence type="ECO:0000256" key="4">
    <source>
        <dbReference type="ARBA" id="ARBA00022512"/>
    </source>
</evidence>
<evidence type="ECO:0000313" key="20">
    <source>
        <dbReference type="EMBL" id="PRQ47028.1"/>
    </source>
</evidence>
<evidence type="ECO:0000256" key="17">
    <source>
        <dbReference type="PIRSR" id="PIRSR601929-3"/>
    </source>
</evidence>
<reference evidence="20 21" key="1">
    <citation type="journal article" date="2018" name="Nat. Genet.">
        <title>The Rosa genome provides new insights in the design of modern roses.</title>
        <authorList>
            <person name="Bendahmane M."/>
        </authorList>
    </citation>
    <scope>NUCLEOTIDE SEQUENCE [LARGE SCALE GENOMIC DNA]</scope>
    <source>
        <strain evidence="21">cv. Old Blush</strain>
    </source>
</reference>
<evidence type="ECO:0000256" key="14">
    <source>
        <dbReference type="ARBA" id="ARBA00060231"/>
    </source>
</evidence>
<comment type="function">
    <text evidence="14">Probable receptor for the plant growth-promoting hormone auxin.</text>
</comment>
<dbReference type="PRINTS" id="PR00325">
    <property type="entry name" value="GERMIN"/>
</dbReference>
<dbReference type="EMBL" id="PDCK01000040">
    <property type="protein sequence ID" value="PRQ47028.1"/>
    <property type="molecule type" value="Genomic_DNA"/>
</dbReference>
<evidence type="ECO:0000313" key="21">
    <source>
        <dbReference type="Proteomes" id="UP000238479"/>
    </source>
</evidence>
<evidence type="ECO:0000256" key="2">
    <source>
        <dbReference type="ARBA" id="ARBA00004271"/>
    </source>
</evidence>
<comment type="caution">
    <text evidence="20">The sequence shown here is derived from an EMBL/GenBank/DDBJ whole genome shotgun (WGS) entry which is preliminary data.</text>
</comment>
<dbReference type="InterPro" id="IPR014710">
    <property type="entry name" value="RmlC-like_jellyroll"/>
</dbReference>
<dbReference type="InterPro" id="IPR006045">
    <property type="entry name" value="Cupin_1"/>
</dbReference>
<keyword evidence="10" id="KW-0675">Receptor</keyword>
<proteinExistence type="inferred from homology"/>
<evidence type="ECO:0000256" key="8">
    <source>
        <dbReference type="ARBA" id="ARBA00022729"/>
    </source>
</evidence>
<sequence length="261" mass="28695">MQLRGNYTDALMSFCPALAISRVQILQMEDFCVADYAAPQSPAGYSCKNPANVTVDDFVYTGLEVAGNTSNIIKAGLKPPFVSQFPGLNGLGLSLARADLAVGGVIPLHTHQRATEIILIVEGTVVTGFIDSNNKLYLKTLKKGDIMVLPSGLFHFQVNGGDTPVLEFAAFSSANPGVQILENSLFQNDLPTELIHRLHSSKLLRLRNLRVFLVVLIDTRDYYMSFYESLVELFCSYCLSCTEGTCSCISFNKCLYTRKLD</sequence>
<name>A0A2P6RKR6_ROSCH</name>
<keyword evidence="21" id="KW-1185">Reference proteome</keyword>
<feature type="binding site" evidence="16">
    <location>
        <position position="109"/>
    </location>
    <ligand>
        <name>Mn(2+)</name>
        <dbReference type="ChEBI" id="CHEBI:29035"/>
    </ligand>
</feature>
<feature type="binding site" evidence="16">
    <location>
        <position position="116"/>
    </location>
    <ligand>
        <name>Mn(2+)</name>
        <dbReference type="ChEBI" id="CHEBI:29035"/>
    </ligand>
</feature>
<evidence type="ECO:0000256" key="7">
    <source>
        <dbReference type="ARBA" id="ARBA00022723"/>
    </source>
</evidence>
<evidence type="ECO:0000256" key="16">
    <source>
        <dbReference type="PIRSR" id="PIRSR601929-2"/>
    </source>
</evidence>
<evidence type="ECO:0000256" key="11">
    <source>
        <dbReference type="ARBA" id="ARBA00023180"/>
    </source>
</evidence>
<dbReference type="InterPro" id="IPR011051">
    <property type="entry name" value="RmlC_Cupin_sf"/>
</dbReference>
<feature type="binding site" evidence="16">
    <location>
        <position position="155"/>
    </location>
    <ligand>
        <name>Mn(2+)</name>
        <dbReference type="ChEBI" id="CHEBI:29035"/>
    </ligand>
</feature>
<dbReference type="Proteomes" id="UP000238479">
    <property type="component" value="Chromosome 2"/>
</dbReference>
<dbReference type="InterPro" id="IPR001929">
    <property type="entry name" value="Germin"/>
</dbReference>
<dbReference type="OMA" id="MEDFCVA"/>
<evidence type="ECO:0000256" key="6">
    <source>
        <dbReference type="ARBA" id="ARBA00022525"/>
    </source>
</evidence>
<feature type="disulfide bond" evidence="17">
    <location>
        <begin position="32"/>
        <end position="47"/>
    </location>
</feature>
<keyword evidence="9 17" id="KW-1015">Disulfide bond</keyword>
<keyword evidence="8" id="KW-0732">Signal</keyword>
<dbReference type="CDD" id="cd02241">
    <property type="entry name" value="cupin_OxOx"/>
    <property type="match status" value="1"/>
</dbReference>
<protein>
    <recommendedName>
        <fullName evidence="18">Germin-like protein</fullName>
    </recommendedName>
</protein>
<evidence type="ECO:0000256" key="10">
    <source>
        <dbReference type="ARBA" id="ARBA00023170"/>
    </source>
</evidence>